<accession>A0A8J3MX19</accession>
<evidence type="ECO:0000313" key="1">
    <source>
        <dbReference type="EMBL" id="GHO90474.1"/>
    </source>
</evidence>
<dbReference type="AlphaFoldDB" id="A0A8J3MX19"/>
<dbReference type="Proteomes" id="UP000597444">
    <property type="component" value="Unassembled WGS sequence"/>
</dbReference>
<dbReference type="EMBL" id="BNJK01000001">
    <property type="protein sequence ID" value="GHO90474.1"/>
    <property type="molecule type" value="Genomic_DNA"/>
</dbReference>
<protein>
    <submittedName>
        <fullName evidence="1">Uncharacterized protein</fullName>
    </submittedName>
</protein>
<proteinExistence type="predicted"/>
<name>A0A8J3MX19_9CHLR</name>
<sequence length="134" mass="15703">MMPSEGWPLPSLGIITTKRKIGLEAADYFQRQGDWIAFSKDATRAILRQIYPNEDSPERLFLEALFEDNPQKVENIAHNLSQVCLWEMLLLYNEHGILSLSFPFHRKIGTTYMETLLNGFWRSTKRRRMEITPD</sequence>
<reference evidence="1" key="1">
    <citation type="submission" date="2020-10" db="EMBL/GenBank/DDBJ databases">
        <title>Taxonomic study of unclassified bacteria belonging to the class Ktedonobacteria.</title>
        <authorList>
            <person name="Yabe S."/>
            <person name="Wang C.M."/>
            <person name="Zheng Y."/>
            <person name="Sakai Y."/>
            <person name="Cavaletti L."/>
            <person name="Monciardini P."/>
            <person name="Donadio S."/>
        </authorList>
    </citation>
    <scope>NUCLEOTIDE SEQUENCE</scope>
    <source>
        <strain evidence="1">ID150040</strain>
    </source>
</reference>
<evidence type="ECO:0000313" key="2">
    <source>
        <dbReference type="Proteomes" id="UP000597444"/>
    </source>
</evidence>
<dbReference type="RefSeq" id="WP_220201435.1">
    <property type="nucleotide sequence ID" value="NZ_BNJK01000001.1"/>
</dbReference>
<organism evidence="1 2">
    <name type="scientific">Reticulibacter mediterranei</name>
    <dbReference type="NCBI Taxonomy" id="2778369"/>
    <lineage>
        <taxon>Bacteria</taxon>
        <taxon>Bacillati</taxon>
        <taxon>Chloroflexota</taxon>
        <taxon>Ktedonobacteria</taxon>
        <taxon>Ktedonobacterales</taxon>
        <taxon>Reticulibacteraceae</taxon>
        <taxon>Reticulibacter</taxon>
    </lineage>
</organism>
<keyword evidence="2" id="KW-1185">Reference proteome</keyword>
<comment type="caution">
    <text evidence="1">The sequence shown here is derived from an EMBL/GenBank/DDBJ whole genome shotgun (WGS) entry which is preliminary data.</text>
</comment>
<gene>
    <name evidence="1" type="ORF">KSF_005220</name>
</gene>